<dbReference type="PANTHER" id="PTHR11113:SF14">
    <property type="entry name" value="N-ACETYLGLUCOSAMINE-6-PHOSPHATE DEACETYLASE"/>
    <property type="match status" value="1"/>
</dbReference>
<dbReference type="InterPro" id="IPR006680">
    <property type="entry name" value="Amidohydro-rel"/>
</dbReference>
<name>A0A0U9HTA2_9BACT</name>
<organism evidence="4 5">
    <name type="scientific">Thermodesulfovibrio aggregans</name>
    <dbReference type="NCBI Taxonomy" id="86166"/>
    <lineage>
        <taxon>Bacteria</taxon>
        <taxon>Pseudomonadati</taxon>
        <taxon>Nitrospirota</taxon>
        <taxon>Thermodesulfovibrionia</taxon>
        <taxon>Thermodesulfovibrionales</taxon>
        <taxon>Thermodesulfovibrionaceae</taxon>
        <taxon>Thermodesulfovibrio</taxon>
    </lineage>
</organism>
<gene>
    <name evidence="4" type="ORF">TAGGR_1118</name>
</gene>
<dbReference type="AlphaFoldDB" id="A0A0U9HTA2"/>
<sequence length="274" mass="31033">MSLIDIHFHGTNKIDIKDVDSPEQVLLISQEYGSMGVDSFLLTLYPDDIYQMRKTLLHIKKAMQYQKEGAKILGAYLEGPFLNPEKAGALDSYYFLKPDLDILNRLIDEFNDIVKIITVAPELPKAIDVIEKCAEMGIIVSMGHSLATYREAQEGFKAGASLITHLFNAMRGIHHREPGISGFGIINQEIYVELIGDGRHLNDELLKWIFQIKNPERIIVVSDMVKQKSEVQRLQGGSMSLKDAIKRLKNLNIDEYKLKLAGEENPKRLLINLL</sequence>
<dbReference type="PANTHER" id="PTHR11113">
    <property type="entry name" value="N-ACETYLGLUCOSAMINE-6-PHOSPHATE DEACETYLASE"/>
    <property type="match status" value="1"/>
</dbReference>
<dbReference type="OrthoDB" id="9776488at2"/>
<evidence type="ECO:0000256" key="2">
    <source>
        <dbReference type="ARBA" id="ARBA00022801"/>
    </source>
</evidence>
<keyword evidence="2" id="KW-0378">Hydrolase</keyword>
<dbReference type="InterPro" id="IPR032466">
    <property type="entry name" value="Metal_Hydrolase"/>
</dbReference>
<dbReference type="EMBL" id="BCNO01000001">
    <property type="protein sequence ID" value="GAQ93953.1"/>
    <property type="molecule type" value="Genomic_DNA"/>
</dbReference>
<evidence type="ECO:0000259" key="3">
    <source>
        <dbReference type="Pfam" id="PF01979"/>
    </source>
</evidence>
<dbReference type="STRING" id="86166.TAGGR_1118"/>
<evidence type="ECO:0000256" key="1">
    <source>
        <dbReference type="ARBA" id="ARBA00010716"/>
    </source>
</evidence>
<feature type="domain" description="Amidohydrolase-related" evidence="3">
    <location>
        <begin position="3"/>
        <end position="246"/>
    </location>
</feature>
<evidence type="ECO:0000313" key="5">
    <source>
        <dbReference type="Proteomes" id="UP000054976"/>
    </source>
</evidence>
<dbReference type="Pfam" id="PF01979">
    <property type="entry name" value="Amidohydro_1"/>
    <property type="match status" value="1"/>
</dbReference>
<evidence type="ECO:0000313" key="4">
    <source>
        <dbReference type="EMBL" id="GAQ93953.1"/>
    </source>
</evidence>
<reference evidence="5" key="1">
    <citation type="submission" date="2016-01" db="EMBL/GenBank/DDBJ databases">
        <title>Draft genome sequence of Thermodesulfovibrio aggregans strain TGE-P1.</title>
        <authorList>
            <person name="Sekiguchi Y."/>
            <person name="Ohashi A."/>
            <person name="Matsuura N."/>
            <person name="Tourlousse M.D."/>
        </authorList>
    </citation>
    <scope>NUCLEOTIDE SEQUENCE [LARGE SCALE GENOMIC DNA]</scope>
    <source>
        <strain evidence="5">TGE-P1</strain>
    </source>
</reference>
<dbReference type="GO" id="GO:0008448">
    <property type="term" value="F:N-acetylglucosamine-6-phosphate deacetylase activity"/>
    <property type="evidence" value="ECO:0007669"/>
    <property type="project" value="TreeGrafter"/>
</dbReference>
<dbReference type="RefSeq" id="WP_059175440.1">
    <property type="nucleotide sequence ID" value="NZ_BCNO01000001.1"/>
</dbReference>
<keyword evidence="5" id="KW-1185">Reference proteome</keyword>
<comment type="caution">
    <text evidence="4">The sequence shown here is derived from an EMBL/GenBank/DDBJ whole genome shotgun (WGS) entry which is preliminary data.</text>
</comment>
<proteinExistence type="inferred from homology"/>
<protein>
    <submittedName>
        <fullName evidence="4">N-acetylglucosamine-6-phosphate deacetylase</fullName>
    </submittedName>
</protein>
<dbReference type="Gene3D" id="3.20.20.140">
    <property type="entry name" value="Metal-dependent hydrolases"/>
    <property type="match status" value="1"/>
</dbReference>
<dbReference type="Proteomes" id="UP000054976">
    <property type="component" value="Unassembled WGS sequence"/>
</dbReference>
<accession>A0A0U9HTA2</accession>
<comment type="similarity">
    <text evidence="1">Belongs to the metallo-dependent hydrolases superfamily. NagA family.</text>
</comment>
<dbReference type="GO" id="GO:0006046">
    <property type="term" value="P:N-acetylglucosamine catabolic process"/>
    <property type="evidence" value="ECO:0007669"/>
    <property type="project" value="TreeGrafter"/>
</dbReference>
<dbReference type="SUPFAM" id="SSF51556">
    <property type="entry name" value="Metallo-dependent hydrolases"/>
    <property type="match status" value="1"/>
</dbReference>